<proteinExistence type="predicted"/>
<organism evidence="2 3">
    <name type="scientific">bacterium (Candidatus Blackallbacteria) CG17_big_fil_post_rev_8_21_14_2_50_48_46</name>
    <dbReference type="NCBI Taxonomy" id="2014261"/>
    <lineage>
        <taxon>Bacteria</taxon>
        <taxon>Candidatus Blackallbacteria</taxon>
    </lineage>
</organism>
<protein>
    <submittedName>
        <fullName evidence="2">Uncharacterized protein</fullName>
    </submittedName>
</protein>
<evidence type="ECO:0000313" key="2">
    <source>
        <dbReference type="EMBL" id="PIW18712.1"/>
    </source>
</evidence>
<evidence type="ECO:0000256" key="1">
    <source>
        <dbReference type="SAM" id="MobiDB-lite"/>
    </source>
</evidence>
<dbReference type="Proteomes" id="UP000231019">
    <property type="component" value="Unassembled WGS sequence"/>
</dbReference>
<evidence type="ECO:0000313" key="3">
    <source>
        <dbReference type="Proteomes" id="UP000231019"/>
    </source>
</evidence>
<name>A0A2M7G9C5_9BACT</name>
<comment type="caution">
    <text evidence="2">The sequence shown here is derived from an EMBL/GenBank/DDBJ whole genome shotgun (WGS) entry which is preliminary data.</text>
</comment>
<feature type="region of interest" description="Disordered" evidence="1">
    <location>
        <begin position="43"/>
        <end position="62"/>
    </location>
</feature>
<sequence length="100" mass="10894">MRSIVLLHSRKNTPGESRVFHASKESNWHLAQLRKAKTAMVAKISPGTAPDHAQKPAGGNHQKNAPRLCLLVLSVPAFDGVGGGWARQFRTATKSWARSL</sequence>
<gene>
    <name evidence="2" type="ORF">COW36_05295</name>
</gene>
<accession>A0A2M7G9C5</accession>
<dbReference type="EMBL" id="PFFQ01000012">
    <property type="protein sequence ID" value="PIW18712.1"/>
    <property type="molecule type" value="Genomic_DNA"/>
</dbReference>
<reference evidence="2 3" key="1">
    <citation type="submission" date="2017-09" db="EMBL/GenBank/DDBJ databases">
        <title>Depth-based differentiation of microbial function through sediment-hosted aquifers and enrichment of novel symbionts in the deep terrestrial subsurface.</title>
        <authorList>
            <person name="Probst A.J."/>
            <person name="Ladd B."/>
            <person name="Jarett J.K."/>
            <person name="Geller-Mcgrath D.E."/>
            <person name="Sieber C.M."/>
            <person name="Emerson J.B."/>
            <person name="Anantharaman K."/>
            <person name="Thomas B.C."/>
            <person name="Malmstrom R."/>
            <person name="Stieglmeier M."/>
            <person name="Klingl A."/>
            <person name="Woyke T."/>
            <person name="Ryan C.M."/>
            <person name="Banfield J.F."/>
        </authorList>
    </citation>
    <scope>NUCLEOTIDE SEQUENCE [LARGE SCALE GENOMIC DNA]</scope>
    <source>
        <strain evidence="2">CG17_big_fil_post_rev_8_21_14_2_50_48_46</strain>
    </source>
</reference>
<dbReference type="AlphaFoldDB" id="A0A2M7G9C5"/>